<proteinExistence type="predicted"/>
<sequence>MASVLDRKIGCILGSAVADAAAQPLHWIYNTDKLDDLIRDAEEIEFWEPSANPFYCIPTGSQSCYGDQAFVMLESLVACKGYNEEDLKQRMYKMFGPGSQYDNPIVDQYTWKADLKKEYPLKTPWKHFSIKHFLKCYKAGNPKTGLETDEQIDCCAKIAPLVAWYAGDQEMLERVEDFVRVTQDSDLDVALALAYARILEKYILDGPVDDVIEHVIRELNNPKRNYPQDLDKGVVNFLRQVLNVKDRDHLEVARKEFRND</sequence>
<reference evidence="1" key="1">
    <citation type="submission" date="2022-03" db="EMBL/GenBank/DDBJ databases">
        <authorList>
            <person name="Martin C."/>
        </authorList>
    </citation>
    <scope>NUCLEOTIDE SEQUENCE</scope>
</reference>
<dbReference type="InterPro" id="IPR005502">
    <property type="entry name" value="Ribosyl_crysJ1"/>
</dbReference>
<dbReference type="SUPFAM" id="SSF101478">
    <property type="entry name" value="ADP-ribosylglycohydrolase"/>
    <property type="match status" value="1"/>
</dbReference>
<dbReference type="Proteomes" id="UP000749559">
    <property type="component" value="Unassembled WGS sequence"/>
</dbReference>
<dbReference type="OrthoDB" id="524326at2759"/>
<accession>A0A8J1UD48</accession>
<comment type="caution">
    <text evidence="1">The sequence shown here is derived from an EMBL/GenBank/DDBJ whole genome shotgun (WGS) entry which is preliminary data.</text>
</comment>
<dbReference type="AlphaFoldDB" id="A0A8J1UD48"/>
<keyword evidence="2" id="KW-1185">Reference proteome</keyword>
<dbReference type="EMBL" id="CAIIXF020000006">
    <property type="protein sequence ID" value="CAH1785631.1"/>
    <property type="molecule type" value="Genomic_DNA"/>
</dbReference>
<name>A0A8J1UD48_OWEFU</name>
<gene>
    <name evidence="1" type="ORF">OFUS_LOCUS11654</name>
</gene>
<dbReference type="PANTHER" id="PTHR16222:SF17">
    <property type="entry name" value="SELENOPROTEIN J"/>
    <property type="match status" value="1"/>
</dbReference>
<dbReference type="Gene3D" id="1.10.4080.10">
    <property type="entry name" value="ADP-ribosylation/Crystallin J1"/>
    <property type="match status" value="1"/>
</dbReference>
<organism evidence="1 2">
    <name type="scientific">Owenia fusiformis</name>
    <name type="common">Polychaete worm</name>
    <dbReference type="NCBI Taxonomy" id="6347"/>
    <lineage>
        <taxon>Eukaryota</taxon>
        <taxon>Metazoa</taxon>
        <taxon>Spiralia</taxon>
        <taxon>Lophotrochozoa</taxon>
        <taxon>Annelida</taxon>
        <taxon>Polychaeta</taxon>
        <taxon>Sedentaria</taxon>
        <taxon>Canalipalpata</taxon>
        <taxon>Sabellida</taxon>
        <taxon>Oweniida</taxon>
        <taxon>Oweniidae</taxon>
        <taxon>Owenia</taxon>
    </lineage>
</organism>
<dbReference type="Pfam" id="PF03747">
    <property type="entry name" value="ADP_ribosyl_GH"/>
    <property type="match status" value="1"/>
</dbReference>
<dbReference type="InterPro" id="IPR036705">
    <property type="entry name" value="Ribosyl_crysJ1_sf"/>
</dbReference>
<evidence type="ECO:0000313" key="2">
    <source>
        <dbReference type="Proteomes" id="UP000749559"/>
    </source>
</evidence>
<protein>
    <submittedName>
        <fullName evidence="1">Uncharacterized protein</fullName>
    </submittedName>
</protein>
<dbReference type="PANTHER" id="PTHR16222">
    <property type="entry name" value="ADP-RIBOSYLGLYCOHYDROLASE"/>
    <property type="match status" value="1"/>
</dbReference>
<evidence type="ECO:0000313" key="1">
    <source>
        <dbReference type="EMBL" id="CAH1785631.1"/>
    </source>
</evidence>
<dbReference type="InterPro" id="IPR050792">
    <property type="entry name" value="ADP-ribosylglycohydrolase"/>
</dbReference>